<evidence type="ECO:0000256" key="6">
    <source>
        <dbReference type="HAMAP-Rule" id="MF_00065"/>
    </source>
</evidence>
<keyword evidence="6 7" id="KW-0418">Kinase</keyword>
<dbReference type="GO" id="GO:0005737">
    <property type="term" value="C:cytoplasm"/>
    <property type="evidence" value="ECO:0007669"/>
    <property type="project" value="TreeGrafter"/>
</dbReference>
<dbReference type="EC" id="2.7.1.25" evidence="2 6"/>
<dbReference type="GO" id="GO:0019379">
    <property type="term" value="P:sulfate assimilation, phosphoadenylyl sulfate reduction by phosphoadenylyl-sulfate reductase (thioredoxin)"/>
    <property type="evidence" value="ECO:0007669"/>
    <property type="project" value="TreeGrafter"/>
</dbReference>
<proteinExistence type="inferred from homology"/>
<dbReference type="InterPro" id="IPR050512">
    <property type="entry name" value="Sulf_AdTrans/APS_kinase"/>
</dbReference>
<dbReference type="GO" id="GO:0005524">
    <property type="term" value="F:ATP binding"/>
    <property type="evidence" value="ECO:0007669"/>
    <property type="project" value="UniProtKB-UniRule"/>
</dbReference>
<dbReference type="GO" id="GO:0004020">
    <property type="term" value="F:adenylylsulfate kinase activity"/>
    <property type="evidence" value="ECO:0007669"/>
    <property type="project" value="UniProtKB-UniRule"/>
</dbReference>
<evidence type="ECO:0000313" key="10">
    <source>
        <dbReference type="EMBL" id="RGD57290.1"/>
    </source>
</evidence>
<dbReference type="GO" id="GO:0010134">
    <property type="term" value="P:sulfate assimilation via adenylyl sulfate reduction"/>
    <property type="evidence" value="ECO:0007669"/>
    <property type="project" value="TreeGrafter"/>
</dbReference>
<dbReference type="AlphaFoldDB" id="A0A372ZPH4"/>
<gene>
    <name evidence="6 10" type="primary">cysC</name>
    <name evidence="10" type="ORF">DR950_05320</name>
</gene>
<dbReference type="Gene3D" id="3.40.50.300">
    <property type="entry name" value="P-loop containing nucleotide triphosphate hydrolases"/>
    <property type="match status" value="1"/>
</dbReference>
<evidence type="ECO:0000256" key="3">
    <source>
        <dbReference type="ARBA" id="ARBA00022679"/>
    </source>
</evidence>
<keyword evidence="3 6" id="KW-0808">Transferase</keyword>
<comment type="catalytic activity">
    <reaction evidence="1 6 7">
        <text>adenosine 5'-phosphosulfate + ATP = 3'-phosphoadenylyl sulfate + ADP + H(+)</text>
        <dbReference type="Rhea" id="RHEA:24152"/>
        <dbReference type="ChEBI" id="CHEBI:15378"/>
        <dbReference type="ChEBI" id="CHEBI:30616"/>
        <dbReference type="ChEBI" id="CHEBI:58243"/>
        <dbReference type="ChEBI" id="CHEBI:58339"/>
        <dbReference type="ChEBI" id="CHEBI:456216"/>
        <dbReference type="EC" id="2.7.1.25"/>
    </reaction>
</comment>
<evidence type="ECO:0000256" key="8">
    <source>
        <dbReference type="SAM" id="MobiDB-lite"/>
    </source>
</evidence>
<evidence type="ECO:0000256" key="5">
    <source>
        <dbReference type="ARBA" id="ARBA00022840"/>
    </source>
</evidence>
<dbReference type="Proteomes" id="UP000263377">
    <property type="component" value="Unassembled WGS sequence"/>
</dbReference>
<evidence type="ECO:0000256" key="1">
    <source>
        <dbReference type="ARBA" id="ARBA00001823"/>
    </source>
</evidence>
<dbReference type="PANTHER" id="PTHR42700">
    <property type="entry name" value="SULFATE ADENYLYLTRANSFERASE"/>
    <property type="match status" value="1"/>
</dbReference>
<dbReference type="InterPro" id="IPR059117">
    <property type="entry name" value="APS_kinase_dom"/>
</dbReference>
<evidence type="ECO:0000313" key="11">
    <source>
        <dbReference type="Proteomes" id="UP000263377"/>
    </source>
</evidence>
<protein>
    <recommendedName>
        <fullName evidence="2 6">Adenylyl-sulfate kinase</fullName>
        <ecNumber evidence="2 6">2.7.1.25</ecNumber>
    </recommendedName>
    <alternativeName>
        <fullName evidence="6">APS kinase</fullName>
    </alternativeName>
    <alternativeName>
        <fullName evidence="6">ATP adenosine-5'-phosphosulfate 3'-phosphotransferase</fullName>
    </alternativeName>
    <alternativeName>
        <fullName evidence="6">Adenosine-5'-phosphosulfate kinase</fullName>
    </alternativeName>
</protein>
<dbReference type="UniPathway" id="UPA00140">
    <property type="reaction ID" value="UER00205"/>
</dbReference>
<evidence type="ECO:0000256" key="7">
    <source>
        <dbReference type="RuleBase" id="RU004347"/>
    </source>
</evidence>
<dbReference type="CDD" id="cd02027">
    <property type="entry name" value="APSK"/>
    <property type="match status" value="1"/>
</dbReference>
<comment type="similarity">
    <text evidence="6 7">Belongs to the APS kinase family.</text>
</comment>
<feature type="region of interest" description="Disordered" evidence="8">
    <location>
        <begin position="181"/>
        <end position="204"/>
    </location>
</feature>
<dbReference type="PANTHER" id="PTHR42700:SF1">
    <property type="entry name" value="SULFATE ADENYLYLTRANSFERASE"/>
    <property type="match status" value="1"/>
</dbReference>
<keyword evidence="5 6" id="KW-0067">ATP-binding</keyword>
<feature type="compositionally biased region" description="Basic and acidic residues" evidence="8">
    <location>
        <begin position="190"/>
        <end position="204"/>
    </location>
</feature>
<feature type="domain" description="APS kinase" evidence="9">
    <location>
        <begin position="48"/>
        <end position="199"/>
    </location>
</feature>
<keyword evidence="4 6" id="KW-0547">Nucleotide-binding</keyword>
<accession>A0A372ZPH4</accession>
<feature type="region of interest" description="Disordered" evidence="8">
    <location>
        <begin position="1"/>
        <end position="20"/>
    </location>
</feature>
<keyword evidence="6" id="KW-0597">Phosphoprotein</keyword>
<reference evidence="10 11" key="1">
    <citation type="submission" date="2018-08" db="EMBL/GenBank/DDBJ databases">
        <title>Diversity &amp; Physiological Properties of Lignin-Decomposing Actinobacteria from Soil.</title>
        <authorList>
            <person name="Roh S.G."/>
            <person name="Kim S.B."/>
        </authorList>
    </citation>
    <scope>NUCLEOTIDE SEQUENCE [LARGE SCALE GENOMIC DNA]</scope>
    <source>
        <strain evidence="10 11">MMS17-GH009</strain>
    </source>
</reference>
<dbReference type="GO" id="GO:0070814">
    <property type="term" value="P:hydrogen sulfide biosynthetic process"/>
    <property type="evidence" value="ECO:0007669"/>
    <property type="project" value="UniProtKB-UniRule"/>
</dbReference>
<dbReference type="HAMAP" id="MF_00065">
    <property type="entry name" value="Adenylyl_sulf_kinase"/>
    <property type="match status" value="1"/>
</dbReference>
<dbReference type="SUPFAM" id="SSF52540">
    <property type="entry name" value="P-loop containing nucleoside triphosphate hydrolases"/>
    <property type="match status" value="1"/>
</dbReference>
<name>A0A372ZPH4_9ACTN</name>
<keyword evidence="11" id="KW-1185">Reference proteome</keyword>
<comment type="caution">
    <text evidence="10">The sequence shown here is derived from an EMBL/GenBank/DDBJ whole genome shotgun (WGS) entry which is preliminary data.</text>
</comment>
<comment type="pathway">
    <text evidence="6 7">Sulfur metabolism; hydrogen sulfide biosynthesis; sulfite from sulfate: step 2/3.</text>
</comment>
<dbReference type="NCBIfam" id="TIGR00455">
    <property type="entry name" value="apsK"/>
    <property type="match status" value="1"/>
</dbReference>
<dbReference type="InterPro" id="IPR027417">
    <property type="entry name" value="P-loop_NTPase"/>
</dbReference>
<sequence>MRSHGNPTTRSPAGVRSRPASCRHGAGLVLAGVNDPSRPVASREGLPGATVWLTGLPSAGKSTIAWALAAQLRAEARRTEVLDGDEMRGLLSAGLGFSRADRDTNVQRVGLVAELLARNGVLTLVPVIAPYEQAREAVRRRHEKSGTAYLEVHVAAPVEVCARRDVKGLYARQREGLLTGLTGVDDPYEEPERPDLRLDTDRQSEAESVRALRALLTDRGLCAP</sequence>
<comment type="caution">
    <text evidence="6">Lacks conserved residue(s) required for the propagation of feature annotation.</text>
</comment>
<feature type="binding site" evidence="6">
    <location>
        <begin position="55"/>
        <end position="62"/>
    </location>
    <ligand>
        <name>ATP</name>
        <dbReference type="ChEBI" id="CHEBI:30616"/>
    </ligand>
</feature>
<organism evidence="10 11">
    <name type="scientific">Kitasatospora xanthocidica</name>
    <dbReference type="NCBI Taxonomy" id="83382"/>
    <lineage>
        <taxon>Bacteria</taxon>
        <taxon>Bacillati</taxon>
        <taxon>Actinomycetota</taxon>
        <taxon>Actinomycetes</taxon>
        <taxon>Kitasatosporales</taxon>
        <taxon>Streptomycetaceae</taxon>
        <taxon>Kitasatospora</taxon>
    </lineage>
</organism>
<evidence type="ECO:0000256" key="4">
    <source>
        <dbReference type="ARBA" id="ARBA00022741"/>
    </source>
</evidence>
<dbReference type="Pfam" id="PF01583">
    <property type="entry name" value="APS_kinase"/>
    <property type="match status" value="1"/>
</dbReference>
<dbReference type="InterPro" id="IPR002891">
    <property type="entry name" value="APS"/>
</dbReference>
<comment type="function">
    <text evidence="6 7">Catalyzes the synthesis of activated sulfate.</text>
</comment>
<evidence type="ECO:0000259" key="9">
    <source>
        <dbReference type="Pfam" id="PF01583"/>
    </source>
</evidence>
<feature type="compositionally biased region" description="Polar residues" evidence="8">
    <location>
        <begin position="1"/>
        <end position="11"/>
    </location>
</feature>
<dbReference type="EMBL" id="QVIG01000001">
    <property type="protein sequence ID" value="RGD57290.1"/>
    <property type="molecule type" value="Genomic_DNA"/>
</dbReference>
<evidence type="ECO:0000256" key="2">
    <source>
        <dbReference type="ARBA" id="ARBA00012121"/>
    </source>
</evidence>
<dbReference type="GO" id="GO:0004781">
    <property type="term" value="F:sulfate adenylyltransferase (ATP) activity"/>
    <property type="evidence" value="ECO:0007669"/>
    <property type="project" value="TreeGrafter"/>
</dbReference>